<evidence type="ECO:0000313" key="6">
    <source>
        <dbReference type="EMBL" id="KAJ3173929.1"/>
    </source>
</evidence>
<dbReference type="InterPro" id="IPR050316">
    <property type="entry name" value="Tyrosinase/Hemocyanin"/>
</dbReference>
<feature type="compositionally biased region" description="Basic residues" evidence="3">
    <location>
        <begin position="349"/>
        <end position="360"/>
    </location>
</feature>
<dbReference type="PANTHER" id="PTHR11474">
    <property type="entry name" value="TYROSINASE FAMILY MEMBER"/>
    <property type="match status" value="1"/>
</dbReference>
<dbReference type="PANTHER" id="PTHR11474:SF126">
    <property type="entry name" value="TYROSINASE-LIKE PROTEIN TYR-1-RELATED"/>
    <property type="match status" value="1"/>
</dbReference>
<dbReference type="InterPro" id="IPR008922">
    <property type="entry name" value="Di-copper_centre_dom_sf"/>
</dbReference>
<feature type="signal peptide" evidence="4">
    <location>
        <begin position="1"/>
        <end position="21"/>
    </location>
</feature>
<organism evidence="6 7">
    <name type="scientific">Geranomyces variabilis</name>
    <dbReference type="NCBI Taxonomy" id="109894"/>
    <lineage>
        <taxon>Eukaryota</taxon>
        <taxon>Fungi</taxon>
        <taxon>Fungi incertae sedis</taxon>
        <taxon>Chytridiomycota</taxon>
        <taxon>Chytridiomycota incertae sedis</taxon>
        <taxon>Chytridiomycetes</taxon>
        <taxon>Spizellomycetales</taxon>
        <taxon>Powellomycetaceae</taxon>
        <taxon>Geranomyces</taxon>
    </lineage>
</organism>
<keyword evidence="7" id="KW-1185">Reference proteome</keyword>
<feature type="region of interest" description="Disordered" evidence="3">
    <location>
        <begin position="322"/>
        <end position="382"/>
    </location>
</feature>
<evidence type="ECO:0000259" key="5">
    <source>
        <dbReference type="PROSITE" id="PS00498"/>
    </source>
</evidence>
<dbReference type="SUPFAM" id="SSF48056">
    <property type="entry name" value="Di-copper centre-containing domain"/>
    <property type="match status" value="1"/>
</dbReference>
<feature type="domain" description="Tyrosinase copper-binding" evidence="5">
    <location>
        <begin position="237"/>
        <end position="248"/>
    </location>
</feature>
<dbReference type="GO" id="GO:0016491">
    <property type="term" value="F:oxidoreductase activity"/>
    <property type="evidence" value="ECO:0007669"/>
    <property type="project" value="InterPro"/>
</dbReference>
<evidence type="ECO:0000256" key="2">
    <source>
        <dbReference type="ARBA" id="ARBA00023008"/>
    </source>
</evidence>
<dbReference type="InterPro" id="IPR002227">
    <property type="entry name" value="Tyrosinase_Cu-bd"/>
</dbReference>
<keyword evidence="1" id="KW-0479">Metal-binding</keyword>
<dbReference type="AlphaFoldDB" id="A0AAD5XPX8"/>
<dbReference type="EMBL" id="JADGJQ010000067">
    <property type="protein sequence ID" value="KAJ3173929.1"/>
    <property type="molecule type" value="Genomic_DNA"/>
</dbReference>
<name>A0AAD5XPX8_9FUNG</name>
<dbReference type="Pfam" id="PF00264">
    <property type="entry name" value="Tyrosinase"/>
    <property type="match status" value="1"/>
</dbReference>
<feature type="compositionally biased region" description="Low complexity" evidence="3">
    <location>
        <begin position="361"/>
        <end position="371"/>
    </location>
</feature>
<evidence type="ECO:0000256" key="1">
    <source>
        <dbReference type="ARBA" id="ARBA00022723"/>
    </source>
</evidence>
<dbReference type="PROSITE" id="PS00498">
    <property type="entry name" value="TYROSINASE_2"/>
    <property type="match status" value="1"/>
</dbReference>
<dbReference type="PRINTS" id="PR00092">
    <property type="entry name" value="TYROSINASE"/>
</dbReference>
<comment type="caution">
    <text evidence="6">The sequence shown here is derived from an EMBL/GenBank/DDBJ whole genome shotgun (WGS) entry which is preliminary data.</text>
</comment>
<feature type="chain" id="PRO_5042131082" description="Tyrosinase copper-binding domain-containing protein" evidence="4">
    <location>
        <begin position="22"/>
        <end position="464"/>
    </location>
</feature>
<proteinExistence type="predicted"/>
<gene>
    <name evidence="6" type="ORF">HDU87_007251</name>
</gene>
<evidence type="ECO:0000256" key="3">
    <source>
        <dbReference type="SAM" id="MobiDB-lite"/>
    </source>
</evidence>
<dbReference type="Gene3D" id="1.10.1280.10">
    <property type="entry name" value="Di-copper center containing domain from catechol oxidase"/>
    <property type="match status" value="1"/>
</dbReference>
<evidence type="ECO:0000313" key="7">
    <source>
        <dbReference type="Proteomes" id="UP001212152"/>
    </source>
</evidence>
<sequence length="464" mass="51388">MLGLLLCTLFLFAVGVLTGAAQSLLLPPTCSQPRTRVEFRELDESQRQAYLSAVGCLRQYPSQLPFNGSRSFYDDLVAVHLNNVAKAHDVAAFLPWHRPFIAFFEVALSQFCGYTGTLPYWDWSYDSQQPERSPLFTDAYFGGNGDTANNSCLETGPFAGESAIYPQPHCLSRGFFFGDNNGTGDMMGAQYSPIEMEWVLRHTTYDAFRQALENHPHNMLHTALGGDMLGLVSSVNDPIFWLHHCNLDRWWARWQLANPDVGDTYSGNVESGMNDNNASLTDLMHYSGIHPDITVESVMNFTNGLDGLLCYTYSDSIGNPNITNTELQTPITDDRIPVLPGTNTDAPTRRRRSHGLRRRSSSTTPTKSKSITPPPTDRSSPLLSAHARLSASTIAAKNMSAAQVSRIRAQEVKVDVFLERVNAAGWRSHAAIGQWVPEPGSFVGFEEWKRKVDALLDAIGLPPP</sequence>
<accession>A0AAD5XPX8</accession>
<reference evidence="6" key="1">
    <citation type="submission" date="2020-05" db="EMBL/GenBank/DDBJ databases">
        <title>Phylogenomic resolution of chytrid fungi.</title>
        <authorList>
            <person name="Stajich J.E."/>
            <person name="Amses K."/>
            <person name="Simmons R."/>
            <person name="Seto K."/>
            <person name="Myers J."/>
            <person name="Bonds A."/>
            <person name="Quandt C.A."/>
            <person name="Barry K."/>
            <person name="Liu P."/>
            <person name="Grigoriev I."/>
            <person name="Longcore J.E."/>
            <person name="James T.Y."/>
        </authorList>
    </citation>
    <scope>NUCLEOTIDE SEQUENCE</scope>
    <source>
        <strain evidence="6">JEL0379</strain>
    </source>
</reference>
<dbReference type="Proteomes" id="UP001212152">
    <property type="component" value="Unassembled WGS sequence"/>
</dbReference>
<keyword evidence="4" id="KW-0732">Signal</keyword>
<keyword evidence="2" id="KW-0186">Copper</keyword>
<evidence type="ECO:0000256" key="4">
    <source>
        <dbReference type="SAM" id="SignalP"/>
    </source>
</evidence>
<dbReference type="GO" id="GO:0046872">
    <property type="term" value="F:metal ion binding"/>
    <property type="evidence" value="ECO:0007669"/>
    <property type="project" value="UniProtKB-KW"/>
</dbReference>
<feature type="compositionally biased region" description="Polar residues" evidence="3">
    <location>
        <begin position="322"/>
        <end position="331"/>
    </location>
</feature>
<protein>
    <recommendedName>
        <fullName evidence="5">Tyrosinase copper-binding domain-containing protein</fullName>
    </recommendedName>
</protein>